<dbReference type="InterPro" id="IPR036867">
    <property type="entry name" value="R3H_dom_sf"/>
</dbReference>
<sequence length="337" mass="38031">MAIYSAVPPPHEQQHPHSPSQHHQLSSASTVSVDIEAWTVSALQSLSISPVAVGTGNPLSIPLDDDARQAAAATRMKLRNVKIDQDAVGASVTPPRKLRRRDSMDRREALLKGKEGSRQRRRWENDRLLHLPNVEPPTPADWDVRPTYPVHNPVPYQLAQFWDQKGAVRERVEQRNKSAFGSRSTVGKVPRDLHTKAKRTPAVKSWLRVLEEPVRQFLVERGSAAQEESDSSCLDSDDEEIVFVGRNGSMTDARAWKKARRETKDREVVQQGMVLESAADDESASFKRWLTHSISDYYGLDSKSVEIGTPAKKVVYIGIKRVQVPQRELPRPLWEMF</sequence>
<dbReference type="EMBL" id="JANBVN010000013">
    <property type="protein sequence ID" value="KAJ9162293.1"/>
    <property type="molecule type" value="Genomic_DNA"/>
</dbReference>
<organism evidence="3 4">
    <name type="scientific">Coniochaeta hoffmannii</name>
    <dbReference type="NCBI Taxonomy" id="91930"/>
    <lineage>
        <taxon>Eukaryota</taxon>
        <taxon>Fungi</taxon>
        <taxon>Dikarya</taxon>
        <taxon>Ascomycota</taxon>
        <taxon>Pezizomycotina</taxon>
        <taxon>Sordariomycetes</taxon>
        <taxon>Sordariomycetidae</taxon>
        <taxon>Coniochaetales</taxon>
        <taxon>Coniochaetaceae</taxon>
        <taxon>Coniochaeta</taxon>
    </lineage>
</organism>
<evidence type="ECO:0000313" key="4">
    <source>
        <dbReference type="Proteomes" id="UP001174691"/>
    </source>
</evidence>
<feature type="compositionally biased region" description="Basic and acidic residues" evidence="1">
    <location>
        <begin position="101"/>
        <end position="124"/>
    </location>
</feature>
<evidence type="ECO:0000313" key="3">
    <source>
        <dbReference type="EMBL" id="KAJ9162293.1"/>
    </source>
</evidence>
<comment type="caution">
    <text evidence="3">The sequence shown here is derived from an EMBL/GenBank/DDBJ whole genome shotgun (WGS) entry which is preliminary data.</text>
</comment>
<dbReference type="Proteomes" id="UP001174691">
    <property type="component" value="Unassembled WGS sequence"/>
</dbReference>
<accession>A0AA38SKI1</accession>
<dbReference type="SUPFAM" id="SSF82708">
    <property type="entry name" value="R3H domain"/>
    <property type="match status" value="1"/>
</dbReference>
<feature type="region of interest" description="Disordered" evidence="1">
    <location>
        <begin position="1"/>
        <end position="28"/>
    </location>
</feature>
<proteinExistence type="predicted"/>
<feature type="region of interest" description="Disordered" evidence="1">
    <location>
        <begin position="99"/>
        <end position="124"/>
    </location>
</feature>
<feature type="compositionally biased region" description="Low complexity" evidence="1">
    <location>
        <begin position="16"/>
        <end position="28"/>
    </location>
</feature>
<dbReference type="GO" id="GO:0003677">
    <property type="term" value="F:DNA binding"/>
    <property type="evidence" value="ECO:0007669"/>
    <property type="project" value="UniProtKB-KW"/>
</dbReference>
<keyword evidence="4" id="KW-1185">Reference proteome</keyword>
<protein>
    <submittedName>
        <fullName evidence="3">UV-damaged DNA-binding protein</fullName>
    </submittedName>
</protein>
<feature type="domain" description="R3H-associated N-terminal" evidence="2">
    <location>
        <begin position="96"/>
        <end position="209"/>
    </location>
</feature>
<name>A0AA38SKI1_9PEZI</name>
<dbReference type="Pfam" id="PF13902">
    <property type="entry name" value="R3H-assoc"/>
    <property type="match status" value="1"/>
</dbReference>
<evidence type="ECO:0000259" key="2">
    <source>
        <dbReference type="Pfam" id="PF13902"/>
    </source>
</evidence>
<dbReference type="AlphaFoldDB" id="A0AA38SKI1"/>
<evidence type="ECO:0000256" key="1">
    <source>
        <dbReference type="SAM" id="MobiDB-lite"/>
    </source>
</evidence>
<keyword evidence="3" id="KW-0238">DNA-binding</keyword>
<gene>
    <name evidence="3" type="ORF">NKR19_g1447</name>
</gene>
<reference evidence="3" key="1">
    <citation type="submission" date="2022-07" db="EMBL/GenBank/DDBJ databases">
        <title>Fungi with potential for degradation of polypropylene.</title>
        <authorList>
            <person name="Gostincar C."/>
        </authorList>
    </citation>
    <scope>NUCLEOTIDE SEQUENCE</scope>
    <source>
        <strain evidence="3">EXF-13287</strain>
    </source>
</reference>
<dbReference type="InterPro" id="IPR025952">
    <property type="entry name" value="R3H-assoc_dom"/>
</dbReference>